<dbReference type="PANTHER" id="PTHR43752:SF2">
    <property type="entry name" value="BNR_ASP-BOX REPEAT FAMILY PROTEIN"/>
    <property type="match status" value="1"/>
</dbReference>
<evidence type="ECO:0000313" key="3">
    <source>
        <dbReference type="EMBL" id="JAC71670.1"/>
    </source>
</evidence>
<dbReference type="EMBL" id="GBEZ01020914">
    <property type="protein sequence ID" value="JAC65791.1"/>
    <property type="molecule type" value="Transcribed_RNA"/>
</dbReference>
<feature type="domain" description="Sialidase" evidence="1">
    <location>
        <begin position="19"/>
        <end position="142"/>
    </location>
</feature>
<evidence type="ECO:0000259" key="1">
    <source>
        <dbReference type="Pfam" id="PF13088"/>
    </source>
</evidence>
<accession>A0A061SH31</accession>
<reference evidence="4" key="1">
    <citation type="submission" date="2014-05" db="EMBL/GenBank/DDBJ databases">
        <title>The transcriptome of the halophilic microalga Tetraselmis sp. GSL018 isolated from the Great Salt Lake, Utah.</title>
        <authorList>
            <person name="Jinkerson R.E."/>
            <person name="D'Adamo S."/>
            <person name="Posewitz M.C."/>
        </authorList>
    </citation>
    <scope>NUCLEOTIDE SEQUENCE</scope>
    <source>
        <strain evidence="4">GSL018</strain>
    </source>
</reference>
<evidence type="ECO:0000313" key="2">
    <source>
        <dbReference type="EMBL" id="JAC65791.1"/>
    </source>
</evidence>
<dbReference type="InterPro" id="IPR036278">
    <property type="entry name" value="Sialidase_sf"/>
</dbReference>
<proteinExistence type="predicted"/>
<gene>
    <name evidence="3" type="ORF">TSPGSL018_1376</name>
    <name evidence="2" type="ORF">TSPGSL018_15247</name>
    <name evidence="4" type="ORF">TSPGSL018_905</name>
</gene>
<dbReference type="CDD" id="cd15482">
    <property type="entry name" value="Sialidase_non-viral"/>
    <property type="match status" value="1"/>
</dbReference>
<dbReference type="InterPro" id="IPR011040">
    <property type="entry name" value="Sialidase"/>
</dbReference>
<dbReference type="SUPFAM" id="SSF50939">
    <property type="entry name" value="Sialidases"/>
    <property type="match status" value="1"/>
</dbReference>
<dbReference type="PANTHER" id="PTHR43752">
    <property type="entry name" value="BNR/ASP-BOX REPEAT FAMILY PROTEIN"/>
    <property type="match status" value="1"/>
</dbReference>
<dbReference type="EMBL" id="GBEZ01014397">
    <property type="protein sequence ID" value="JAC71670.1"/>
    <property type="molecule type" value="Transcribed_RNA"/>
</dbReference>
<dbReference type="AlphaFoldDB" id="A0A061SH31"/>
<dbReference type="Pfam" id="PF13088">
    <property type="entry name" value="BNR_2"/>
    <property type="match status" value="1"/>
</dbReference>
<organism evidence="4">
    <name type="scientific">Tetraselmis sp. GSL018</name>
    <dbReference type="NCBI Taxonomy" id="582737"/>
    <lineage>
        <taxon>Eukaryota</taxon>
        <taxon>Viridiplantae</taxon>
        <taxon>Chlorophyta</taxon>
        <taxon>core chlorophytes</taxon>
        <taxon>Chlorodendrophyceae</taxon>
        <taxon>Chlorodendrales</taxon>
        <taxon>Chlorodendraceae</taxon>
        <taxon>Tetraselmis</taxon>
    </lineage>
</organism>
<protein>
    <submittedName>
        <fullName evidence="4">Bnr repeat-like domain protein</fullName>
    </submittedName>
</protein>
<name>A0A061SH31_9CHLO</name>
<sequence>MALVQPTVVRLLDKASGQPSARLVAFFRSRYHDNIFRAESADDGRTWSVPRPTILPNPNKAVQAVTLRSGSIALVFNNNRGTWKCQRNFVCPDSKMLPISIGLSQDEGHTWPFVRDLQRSFDSRLDYTYPSIVQTDDDAIHITYTWSKHRRRTGIRYVQITEQWIKDSRSASSTIGVYNPEHSHNIKGSIQF</sequence>
<dbReference type="Gene3D" id="2.120.10.10">
    <property type="match status" value="1"/>
</dbReference>
<evidence type="ECO:0000313" key="4">
    <source>
        <dbReference type="EMBL" id="JAC84467.1"/>
    </source>
</evidence>
<dbReference type="EMBL" id="GBEZ01000420">
    <property type="protein sequence ID" value="JAC84467.1"/>
    <property type="molecule type" value="Transcribed_RNA"/>
</dbReference>